<dbReference type="AlphaFoldDB" id="A0A0G1XMH1"/>
<evidence type="ECO:0000313" key="2">
    <source>
        <dbReference type="Proteomes" id="UP000034711"/>
    </source>
</evidence>
<gene>
    <name evidence="1" type="ORF">UY77_C0038G0008</name>
</gene>
<reference evidence="1 2" key="1">
    <citation type="journal article" date="2015" name="Nature">
        <title>rRNA introns, odd ribosomes, and small enigmatic genomes across a large radiation of phyla.</title>
        <authorList>
            <person name="Brown C.T."/>
            <person name="Hug L.A."/>
            <person name="Thomas B.C."/>
            <person name="Sharon I."/>
            <person name="Castelle C.J."/>
            <person name="Singh A."/>
            <person name="Wilkins M.J."/>
            <person name="Williams K.H."/>
            <person name="Banfield J.F."/>
        </authorList>
    </citation>
    <scope>NUCLEOTIDE SEQUENCE [LARGE SCALE GENOMIC DNA]</scope>
</reference>
<evidence type="ECO:0000313" key="1">
    <source>
        <dbReference type="EMBL" id="KKW32070.1"/>
    </source>
</evidence>
<dbReference type="EMBL" id="LCRI01000038">
    <property type="protein sequence ID" value="KKW32070.1"/>
    <property type="molecule type" value="Genomic_DNA"/>
</dbReference>
<comment type="caution">
    <text evidence="1">The sequence shown here is derived from an EMBL/GenBank/DDBJ whole genome shotgun (WGS) entry which is preliminary data.</text>
</comment>
<name>A0A0G1XMH1_9BACT</name>
<proteinExistence type="predicted"/>
<accession>A0A0G1XMH1</accession>
<dbReference type="Proteomes" id="UP000034711">
    <property type="component" value="Unassembled WGS sequence"/>
</dbReference>
<sequence length="51" mass="6051">MQSTRDILKKFNPIEDKYISREFQAFGIYLAENLGDYKHKSLYIRLAKTVP</sequence>
<protein>
    <submittedName>
        <fullName evidence="1">Uncharacterized protein</fullName>
    </submittedName>
</protein>
<organism evidence="1 2">
    <name type="scientific">Candidatus Uhrbacteria bacterium GW2011_GWA2_53_10</name>
    <dbReference type="NCBI Taxonomy" id="1618980"/>
    <lineage>
        <taxon>Bacteria</taxon>
        <taxon>Candidatus Uhriibacteriota</taxon>
    </lineage>
</organism>
<feature type="non-terminal residue" evidence="1">
    <location>
        <position position="51"/>
    </location>
</feature>